<dbReference type="InterPro" id="IPR045851">
    <property type="entry name" value="AMP-bd_C_sf"/>
</dbReference>
<feature type="domain" description="AMP-dependent synthetase/ligase" evidence="1">
    <location>
        <begin position="73"/>
        <end position="217"/>
    </location>
</feature>
<dbReference type="Pfam" id="PF00501">
    <property type="entry name" value="AMP-binding"/>
    <property type="match status" value="1"/>
</dbReference>
<sequence>MRGGWDLPASAEDPLDADFPGAPWFMDSLELVTLSGMIAESFQVHRSGIEDMLLARRSVHDWAEIIHTSLQHYDQEMVFYTSGSTGVPKPVMHQTALLQQEIAAIAAELPSGIRRIVSTVPAHHIYGFLFTILLPQHLMLETVPAAGVRPVLEDTDLVIAVPAVLRSWRARGASLPAGVTVVSSTAPLGDEDAAWVLQTGAKLVEVFGSSETAGIGVRRNREEGFRLFPYWERSKDGDQLWREGLPGQVPLLDSFEWLNERSFIYRGRKDHAVQIHGINVFPNQVEEKLGSHPLVQAAAVRSFESPAGTRLKAFIVPADNTATAEIEQQLRNWAAQNLPIPERPAHYRFGSTLPRTELGKAADFS</sequence>
<dbReference type="STRING" id="889378.Spiaf_1761"/>
<proteinExistence type="predicted"/>
<dbReference type="AlphaFoldDB" id="H9UJX5"/>
<dbReference type="GO" id="GO:0016877">
    <property type="term" value="F:ligase activity, forming carbon-sulfur bonds"/>
    <property type="evidence" value="ECO:0007669"/>
    <property type="project" value="UniProtKB-ARBA"/>
</dbReference>
<dbReference type="HOGENOM" id="CLU_660180_0_0_12"/>
<accession>H9UJX5</accession>
<dbReference type="SUPFAM" id="SSF56801">
    <property type="entry name" value="Acetyl-CoA synthetase-like"/>
    <property type="match status" value="1"/>
</dbReference>
<feature type="domain" description="AMP-binding enzyme C-terminal" evidence="2">
    <location>
        <begin position="284"/>
        <end position="360"/>
    </location>
</feature>
<gene>
    <name evidence="3" type="ordered locus">Spiaf_1761</name>
</gene>
<evidence type="ECO:0000313" key="4">
    <source>
        <dbReference type="Proteomes" id="UP000007383"/>
    </source>
</evidence>
<evidence type="ECO:0000313" key="3">
    <source>
        <dbReference type="EMBL" id="AFG37818.1"/>
    </source>
</evidence>
<evidence type="ECO:0000259" key="1">
    <source>
        <dbReference type="Pfam" id="PF00501"/>
    </source>
</evidence>
<dbReference type="PANTHER" id="PTHR43767:SF10">
    <property type="entry name" value="SURFACTIN SYNTHASE SUBUNIT 1"/>
    <property type="match status" value="1"/>
</dbReference>
<protein>
    <submittedName>
        <fullName evidence="3">Acyl-CoA synthetase/AMP-acid ligase</fullName>
    </submittedName>
</protein>
<dbReference type="InterPro" id="IPR000873">
    <property type="entry name" value="AMP-dep_synth/lig_dom"/>
</dbReference>
<keyword evidence="3" id="KW-0436">Ligase</keyword>
<dbReference type="EMBL" id="CP003282">
    <property type="protein sequence ID" value="AFG37818.1"/>
    <property type="molecule type" value="Genomic_DNA"/>
</dbReference>
<keyword evidence="4" id="KW-1185">Reference proteome</keyword>
<dbReference type="Gene3D" id="3.40.50.12780">
    <property type="entry name" value="N-terminal domain of ligase-like"/>
    <property type="match status" value="1"/>
</dbReference>
<name>H9UJX5_SPIAZ</name>
<dbReference type="KEGG" id="sfc:Spiaf_1761"/>
<dbReference type="PANTHER" id="PTHR43767">
    <property type="entry name" value="LONG-CHAIN-FATTY-ACID--COA LIGASE"/>
    <property type="match status" value="1"/>
</dbReference>
<reference evidence="4" key="1">
    <citation type="journal article" date="2013" name="Stand. Genomic Sci.">
        <title>Complete genome sequence of the halophilic bacterium Spirochaeta africana type strain (Z-7692(T)) from the alkaline Lake Magadi in the East African Rift.</title>
        <authorList>
            <person name="Liolos K."/>
            <person name="Abt B."/>
            <person name="Scheuner C."/>
            <person name="Teshima H."/>
            <person name="Held B."/>
            <person name="Lapidus A."/>
            <person name="Nolan M."/>
            <person name="Lucas S."/>
            <person name="Deshpande S."/>
            <person name="Cheng J.F."/>
            <person name="Tapia R."/>
            <person name="Goodwin L.A."/>
            <person name="Pitluck S."/>
            <person name="Pagani I."/>
            <person name="Ivanova N."/>
            <person name="Mavromatis K."/>
            <person name="Mikhailova N."/>
            <person name="Huntemann M."/>
            <person name="Pati A."/>
            <person name="Chen A."/>
            <person name="Palaniappan K."/>
            <person name="Land M."/>
            <person name="Rohde M."/>
            <person name="Tindall B.J."/>
            <person name="Detter J.C."/>
            <person name="Goker M."/>
            <person name="Bristow J."/>
            <person name="Eisen J.A."/>
            <person name="Markowitz V."/>
            <person name="Hugenholtz P."/>
            <person name="Woyke T."/>
            <person name="Klenk H.P."/>
            <person name="Kyrpides N.C."/>
        </authorList>
    </citation>
    <scope>NUCLEOTIDE SEQUENCE</scope>
    <source>
        <strain evidence="4">ATCC 700263 / DSM 8902 / Z-7692</strain>
    </source>
</reference>
<dbReference type="PATRIC" id="fig|889378.3.peg.1749"/>
<dbReference type="InterPro" id="IPR025110">
    <property type="entry name" value="AMP-bd_C"/>
</dbReference>
<dbReference type="InterPro" id="IPR042099">
    <property type="entry name" value="ANL_N_sf"/>
</dbReference>
<dbReference type="eggNOG" id="COG0318">
    <property type="taxonomic scope" value="Bacteria"/>
</dbReference>
<dbReference type="Gene3D" id="3.30.300.30">
    <property type="match status" value="1"/>
</dbReference>
<dbReference type="Proteomes" id="UP000007383">
    <property type="component" value="Chromosome"/>
</dbReference>
<dbReference type="InterPro" id="IPR050237">
    <property type="entry name" value="ATP-dep_AMP-bd_enzyme"/>
</dbReference>
<organism evidence="3 4">
    <name type="scientific">Spirochaeta africana (strain ATCC 700263 / DSM 8902 / Z-7692)</name>
    <dbReference type="NCBI Taxonomy" id="889378"/>
    <lineage>
        <taxon>Bacteria</taxon>
        <taxon>Pseudomonadati</taxon>
        <taxon>Spirochaetota</taxon>
        <taxon>Spirochaetia</taxon>
        <taxon>Spirochaetales</taxon>
        <taxon>Spirochaetaceae</taxon>
        <taxon>Spirochaeta</taxon>
    </lineage>
</organism>
<dbReference type="Pfam" id="PF13193">
    <property type="entry name" value="AMP-binding_C"/>
    <property type="match status" value="1"/>
</dbReference>
<evidence type="ECO:0000259" key="2">
    <source>
        <dbReference type="Pfam" id="PF13193"/>
    </source>
</evidence>